<dbReference type="InterPro" id="IPR008254">
    <property type="entry name" value="Flavodoxin/NO_synth"/>
</dbReference>
<feature type="domain" description="Flavodoxin-like" evidence="2">
    <location>
        <begin position="97"/>
        <end position="245"/>
    </location>
</feature>
<dbReference type="PROSITE" id="PS51318">
    <property type="entry name" value="TAT"/>
    <property type="match status" value="1"/>
</dbReference>
<dbReference type="PROSITE" id="PS51257">
    <property type="entry name" value="PROKAR_LIPOPROTEIN"/>
    <property type="match status" value="1"/>
</dbReference>
<dbReference type="PANTHER" id="PTHR39201">
    <property type="entry name" value="EXPORTED PROTEIN-RELATED"/>
    <property type="match status" value="1"/>
</dbReference>
<proteinExistence type="predicted"/>
<dbReference type="Pfam" id="PF12682">
    <property type="entry name" value="Flavodoxin_4"/>
    <property type="match status" value="1"/>
</dbReference>
<evidence type="ECO:0000259" key="2">
    <source>
        <dbReference type="Pfam" id="PF12682"/>
    </source>
</evidence>
<organism evidence="3 4">
    <name type="scientific">Adlercreutzia faecimuris</name>
    <dbReference type="NCBI Taxonomy" id="2897341"/>
    <lineage>
        <taxon>Bacteria</taxon>
        <taxon>Bacillati</taxon>
        <taxon>Actinomycetota</taxon>
        <taxon>Coriobacteriia</taxon>
        <taxon>Eggerthellales</taxon>
        <taxon>Eggerthellaceae</taxon>
        <taxon>Adlercreutzia</taxon>
    </lineage>
</organism>
<reference evidence="3" key="1">
    <citation type="submission" date="2021-11" db="EMBL/GenBank/DDBJ databases">
        <title>A Novel Adlercreutzia Species, isolated from a Allomyrina dichotoma larva feces.</title>
        <authorList>
            <person name="Suh M.K."/>
        </authorList>
    </citation>
    <scope>NUCLEOTIDE SEQUENCE</scope>
    <source>
        <strain evidence="3">JBNU-10</strain>
    </source>
</reference>
<gene>
    <name evidence="3" type="ORF">LPT13_01015</name>
</gene>
<evidence type="ECO:0000313" key="3">
    <source>
        <dbReference type="EMBL" id="MCI2240937.1"/>
    </source>
</evidence>
<evidence type="ECO:0000313" key="4">
    <source>
        <dbReference type="Proteomes" id="UP001430755"/>
    </source>
</evidence>
<feature type="compositionally biased region" description="Low complexity" evidence="1">
    <location>
        <begin position="37"/>
        <end position="55"/>
    </location>
</feature>
<dbReference type="Proteomes" id="UP001430755">
    <property type="component" value="Unassembled WGS sequence"/>
</dbReference>
<name>A0ABS9WF49_9ACTN</name>
<protein>
    <recommendedName>
        <fullName evidence="2">Flavodoxin-like domain-containing protein</fullName>
    </recommendedName>
</protein>
<evidence type="ECO:0000256" key="1">
    <source>
        <dbReference type="SAM" id="MobiDB-lite"/>
    </source>
</evidence>
<keyword evidence="4" id="KW-1185">Reference proteome</keyword>
<feature type="region of interest" description="Disordered" evidence="1">
    <location>
        <begin position="37"/>
        <end position="88"/>
    </location>
</feature>
<accession>A0ABS9WF49</accession>
<dbReference type="EMBL" id="JAJMLW010000001">
    <property type="protein sequence ID" value="MCI2240937.1"/>
    <property type="molecule type" value="Genomic_DNA"/>
</dbReference>
<dbReference type="InterPro" id="IPR001226">
    <property type="entry name" value="Flavodoxin_CS"/>
</dbReference>
<dbReference type="PROSITE" id="PS00201">
    <property type="entry name" value="FLAVODOXIN"/>
    <property type="match status" value="1"/>
</dbReference>
<dbReference type="InterPro" id="IPR006311">
    <property type="entry name" value="TAT_signal"/>
</dbReference>
<dbReference type="RefSeq" id="WP_242162629.1">
    <property type="nucleotide sequence ID" value="NZ_JAJMLW010000001.1"/>
</dbReference>
<comment type="caution">
    <text evidence="3">The sequence shown here is derived from an EMBL/GenBank/DDBJ whole genome shotgun (WGS) entry which is preliminary data.</text>
</comment>
<dbReference type="PANTHER" id="PTHR39201:SF1">
    <property type="entry name" value="FLAVODOXIN-LIKE DOMAIN-CONTAINING PROTEIN"/>
    <property type="match status" value="1"/>
</dbReference>
<sequence>MEKVMGKMSRRMFCKVALAAGSVALLGTAGCAAPSGSREGASGAAGAAGASGSAADDARDGAAGTQGGAGTDAAPASEAGGNEATGAQSPGAGSAAVVFFSCTGNTRAVAEKIAQGAGAPLLEIVPQEPYTAADLNYNADCRANAEQNGDVEPPVLARPIPDVAAFDTVFLGYPIWWGRAPRAVLAFVEAAGLAGKAVVPFCTSGSSGIEGSLAELEAAAPDADWRPSRRFDAGVSQSDVDAWLADAS</sequence>